<name>A0AAD7AQ90_9AGAR</name>
<dbReference type="EMBL" id="JARIHO010000003">
    <property type="protein sequence ID" value="KAJ7364892.1"/>
    <property type="molecule type" value="Genomic_DNA"/>
</dbReference>
<dbReference type="Gene3D" id="3.30.710.10">
    <property type="entry name" value="Potassium Channel Kv1.1, Chain A"/>
    <property type="match status" value="1"/>
</dbReference>
<dbReference type="AlphaFoldDB" id="A0AAD7AQ90"/>
<evidence type="ECO:0000313" key="1">
    <source>
        <dbReference type="EMBL" id="KAJ7364892.1"/>
    </source>
</evidence>
<dbReference type="InterPro" id="IPR011333">
    <property type="entry name" value="SKP1/BTB/POZ_sf"/>
</dbReference>
<keyword evidence="2" id="KW-1185">Reference proteome</keyword>
<gene>
    <name evidence="1" type="ORF">DFH08DRAFT_930625</name>
</gene>
<comment type="caution">
    <text evidence="1">The sequence shown here is derived from an EMBL/GenBank/DDBJ whole genome shotgun (WGS) entry which is preliminary data.</text>
</comment>
<proteinExistence type="predicted"/>
<organism evidence="1 2">
    <name type="scientific">Mycena albidolilacea</name>
    <dbReference type="NCBI Taxonomy" id="1033008"/>
    <lineage>
        <taxon>Eukaryota</taxon>
        <taxon>Fungi</taxon>
        <taxon>Dikarya</taxon>
        <taxon>Basidiomycota</taxon>
        <taxon>Agaricomycotina</taxon>
        <taxon>Agaricomycetes</taxon>
        <taxon>Agaricomycetidae</taxon>
        <taxon>Agaricales</taxon>
        <taxon>Marasmiineae</taxon>
        <taxon>Mycenaceae</taxon>
        <taxon>Mycena</taxon>
    </lineage>
</organism>
<evidence type="ECO:0008006" key="3">
    <source>
        <dbReference type="Google" id="ProtNLM"/>
    </source>
</evidence>
<reference evidence="1" key="1">
    <citation type="submission" date="2023-03" db="EMBL/GenBank/DDBJ databases">
        <title>Massive genome expansion in bonnet fungi (Mycena s.s.) driven by repeated elements and novel gene families across ecological guilds.</title>
        <authorList>
            <consortium name="Lawrence Berkeley National Laboratory"/>
            <person name="Harder C.B."/>
            <person name="Miyauchi S."/>
            <person name="Viragh M."/>
            <person name="Kuo A."/>
            <person name="Thoen E."/>
            <person name="Andreopoulos B."/>
            <person name="Lu D."/>
            <person name="Skrede I."/>
            <person name="Drula E."/>
            <person name="Henrissat B."/>
            <person name="Morin E."/>
            <person name="Kohler A."/>
            <person name="Barry K."/>
            <person name="LaButti K."/>
            <person name="Morin E."/>
            <person name="Salamov A."/>
            <person name="Lipzen A."/>
            <person name="Mereny Z."/>
            <person name="Hegedus B."/>
            <person name="Baldrian P."/>
            <person name="Stursova M."/>
            <person name="Weitz H."/>
            <person name="Taylor A."/>
            <person name="Grigoriev I.V."/>
            <person name="Nagy L.G."/>
            <person name="Martin F."/>
            <person name="Kauserud H."/>
        </authorList>
    </citation>
    <scope>NUCLEOTIDE SEQUENCE</scope>
    <source>
        <strain evidence="1">CBHHK002</strain>
    </source>
</reference>
<sequence length="339" mass="37349">MVSARGPRPAPYSTVSECSIPIRQSNKSARALGEDEPRIIRVQDTRFKVNPRGLRAGSAMFKAMLKSPEPIFLSGHTAVQFGAFLWAVYAQPLPSAATVDLAQLCSVAEVSLKYDFASLKAWSIEGVKTHVGTTHILRTAPSRTFVRLMRLALVYRDAALRQAVQATWLTRLHWHTLPPAPALVVADKYGLQDLLCHAYYAHLVSVAPCTSAGVDVDLDLDSPLLSPAQNLHVLCGYHSLRAAGKQLQRVPPSFAPHPACAEHARCEVAWAARWALEAGRPSAFAPVDVLWRLLAMERHLERDAVLRVCMNAGCREVALDAIARKRTEIAENLHHHFDL</sequence>
<protein>
    <recommendedName>
        <fullName evidence="3">BTB domain-containing protein</fullName>
    </recommendedName>
</protein>
<evidence type="ECO:0000313" key="2">
    <source>
        <dbReference type="Proteomes" id="UP001218218"/>
    </source>
</evidence>
<dbReference type="Proteomes" id="UP001218218">
    <property type="component" value="Unassembled WGS sequence"/>
</dbReference>
<accession>A0AAD7AQ90</accession>